<keyword evidence="3" id="KW-0804">Transcription</keyword>
<dbReference type="Proteomes" id="UP000720508">
    <property type="component" value="Unassembled WGS sequence"/>
</dbReference>
<dbReference type="PROSITE" id="PS51755">
    <property type="entry name" value="OMPR_PHOB"/>
    <property type="match status" value="1"/>
</dbReference>
<feature type="domain" description="OmpR/PhoB-type" evidence="6">
    <location>
        <begin position="5"/>
        <end position="109"/>
    </location>
</feature>
<dbReference type="InterPro" id="IPR005158">
    <property type="entry name" value="BTAD"/>
</dbReference>
<evidence type="ECO:0000256" key="4">
    <source>
        <dbReference type="PROSITE-ProRule" id="PRU01091"/>
    </source>
</evidence>
<dbReference type="PANTHER" id="PTHR35807">
    <property type="entry name" value="TRANSCRIPTIONAL REGULATOR REDD-RELATED"/>
    <property type="match status" value="1"/>
</dbReference>
<comment type="caution">
    <text evidence="7">The sequence shown here is derived from an EMBL/GenBank/DDBJ whole genome shotgun (WGS) entry which is preliminary data.</text>
</comment>
<evidence type="ECO:0000256" key="3">
    <source>
        <dbReference type="ARBA" id="ARBA00023163"/>
    </source>
</evidence>
<dbReference type="RefSeq" id="WP_216341498.1">
    <property type="nucleotide sequence ID" value="NZ_JAHLEM010000089.1"/>
</dbReference>
<sequence length="619" mass="66066">MSDQRRARSAQGLRMRVFGTMVALHGTRELSLGAPRHRALLGLLMVRLNQVVPVPQLIEELWGDRPPRRPTAALHTYICHLRRALSFGARPGGPSMLVRHQAPGYVLALDPDQVDAHQFERLVIQARRDMAAQDHRVAQDRLSAALALWRGTPYLELVDYAPMAEESARLEQARLTAVELHAEASLALGENDAVVARLHPEAQRHPTRECLIAYLMTGLYRLGRQADALRLFERTRAHLAEELGVDAGVELQRIHAAILRHELPFGDRAATRVEVTAGEDRADAAAPPQAEHPTAGGHEDVVTCDARTARSALSHERAEPGAGAAVPHSAGVPHGAGVPHTAGVPHGAGVLHSAGVPHGAGVPHTLTSLPFVGRTYELAVLGAWADAALSGEGGLAAVTGQSGIGKTELTMEVTRGAREAGHEVIGVSCRGKDGPAYGVWARILRQLSHTRPEAFRTVSARYSRLLGGLLSDVPSDAAEDVQPPLQAPFLVEDAVCAILVPLARQKPFLLVLDDLQSADYSSLNLLHLLTCRLPEVPLGVLVASADPRPAAESTPRTALDHLLGSARTLTLRLGGLSEQAVAALVATHVDADVDAEATLALHQRSGGSPYALRRLLSLA</sequence>
<evidence type="ECO:0000256" key="2">
    <source>
        <dbReference type="ARBA" id="ARBA00023125"/>
    </source>
</evidence>
<evidence type="ECO:0000313" key="8">
    <source>
        <dbReference type="Proteomes" id="UP000720508"/>
    </source>
</evidence>
<dbReference type="CDD" id="cd15831">
    <property type="entry name" value="BTAD"/>
    <property type="match status" value="1"/>
</dbReference>
<dbReference type="Pfam" id="PF13191">
    <property type="entry name" value="AAA_16"/>
    <property type="match status" value="1"/>
</dbReference>
<dbReference type="Pfam" id="PF00486">
    <property type="entry name" value="Trans_reg_C"/>
    <property type="match status" value="1"/>
</dbReference>
<dbReference type="InterPro" id="IPR051677">
    <property type="entry name" value="AfsR-DnrI-RedD_regulator"/>
</dbReference>
<dbReference type="EMBL" id="JAHLEM010000089">
    <property type="protein sequence ID" value="MBU3864486.1"/>
    <property type="molecule type" value="Genomic_DNA"/>
</dbReference>
<feature type="DNA-binding region" description="OmpR/PhoB-type" evidence="4">
    <location>
        <begin position="5"/>
        <end position="109"/>
    </location>
</feature>
<dbReference type="SMART" id="SM00862">
    <property type="entry name" value="Trans_reg_C"/>
    <property type="match status" value="1"/>
</dbReference>
<keyword evidence="1" id="KW-0805">Transcription regulation</keyword>
<evidence type="ECO:0000259" key="6">
    <source>
        <dbReference type="PROSITE" id="PS51755"/>
    </source>
</evidence>
<evidence type="ECO:0000256" key="1">
    <source>
        <dbReference type="ARBA" id="ARBA00023015"/>
    </source>
</evidence>
<gene>
    <name evidence="7" type="ORF">KN815_10485</name>
</gene>
<dbReference type="InterPro" id="IPR001867">
    <property type="entry name" value="OmpR/PhoB-type_DNA-bd"/>
</dbReference>
<protein>
    <submittedName>
        <fullName evidence="7">AAA family ATPase</fullName>
    </submittedName>
</protein>
<dbReference type="SMART" id="SM01043">
    <property type="entry name" value="BTAD"/>
    <property type="match status" value="1"/>
</dbReference>
<name>A0ABS6CC52_9ACTN</name>
<dbReference type="Pfam" id="PF03704">
    <property type="entry name" value="BTAD"/>
    <property type="match status" value="1"/>
</dbReference>
<proteinExistence type="predicted"/>
<feature type="region of interest" description="Disordered" evidence="5">
    <location>
        <begin position="278"/>
        <end position="335"/>
    </location>
</feature>
<accession>A0ABS6CC52</accession>
<organism evidence="7 8">
    <name type="scientific">Streptomyces niphimycinicus</name>
    <dbReference type="NCBI Taxonomy" id="2842201"/>
    <lineage>
        <taxon>Bacteria</taxon>
        <taxon>Bacillati</taxon>
        <taxon>Actinomycetota</taxon>
        <taxon>Actinomycetes</taxon>
        <taxon>Kitasatosporales</taxon>
        <taxon>Streptomycetaceae</taxon>
        <taxon>Streptomyces</taxon>
    </lineage>
</organism>
<keyword evidence="2 4" id="KW-0238">DNA-binding</keyword>
<dbReference type="InterPro" id="IPR041664">
    <property type="entry name" value="AAA_16"/>
</dbReference>
<evidence type="ECO:0000313" key="7">
    <source>
        <dbReference type="EMBL" id="MBU3864486.1"/>
    </source>
</evidence>
<dbReference type="PANTHER" id="PTHR35807:SF1">
    <property type="entry name" value="TRANSCRIPTIONAL REGULATOR REDD"/>
    <property type="match status" value="1"/>
</dbReference>
<evidence type="ECO:0000256" key="5">
    <source>
        <dbReference type="SAM" id="MobiDB-lite"/>
    </source>
</evidence>
<keyword evidence="8" id="KW-1185">Reference proteome</keyword>
<reference evidence="7 8" key="1">
    <citation type="submission" date="2021-06" db="EMBL/GenBank/DDBJ databases">
        <authorList>
            <person name="Pan X."/>
        </authorList>
    </citation>
    <scope>NUCLEOTIDE SEQUENCE [LARGE SCALE GENOMIC DNA]</scope>
    <source>
        <strain evidence="7 8">4503</strain>
    </source>
</reference>